<dbReference type="OrthoDB" id="2386367at2759"/>
<dbReference type="InterPro" id="IPR027417">
    <property type="entry name" value="P-loop_NTPase"/>
</dbReference>
<name>A0A3M7QW06_BRAPC</name>
<sequence length="1015" mass="119060">MESFTENNDDSRSACDDQELAENLIPICSETILKNLIRKSDHNSKSNDINFDSLKQDFLKLKEHLNNEINDFEFRTKYQNLLYDIQSSIENENITKLQKELIKLKKVLMVMDFEDLIYIMAKTKTAEEKINNMEVVLLVGKTGSGKSTTLHCLAGSSFKYNDQNDHYEPFDIQPNLQNVITSNSSNSETRFILPIDINLERINRTDYITICDTPGFNDSAGAEVDIANTFGIVKAIRCCQSVRLVVLISRRSLGDRYDGIIEIAELISQMIPSILDHLNSIIYIYTKFSSNDEIKRCINEALNRDGLSETIMEILDSMVEKEPILIDPLNPTSAKNVLRKIHRMNKINHPNEIFQPLTNSKAFLSLNEQINFHERSINFALERRNFDLIMFKLGQLKRLKFYLENQTLETTFVRIVEQLKKFFDDIYLKGWNCVTNWSSEDLNSFEQTEVKESIELFKLPKVNILISEYLREEQNEKEVKYAENLEKLIYTKCVSLFEKIKDCSFDETDDQTAYHCLKKLNILFLNFKWKTIEELFKKSWQQVNCKILENTQTVSSMLEEKNFDFEKIADILNKCKNIYKIHEKIKTIDESNIIDTSISTDYDKALLVVKEYFSKESELILRNLTIQDKVDEEKINLLEYTISNLKAASNCSKLCILVDRTSEKLINSANEIFSIIENRNLSNIIMSRIKSCLDEMELWLKNSDSRTEDHELYNQARNKLSDFFLTMNSEFLGGSFDYLLNNEEEDINFAKVMSYFEIMRSAQWLDQNNLFKKLESFEKEYKSYTLNIYSISSIAKINKLIKSLIRYEPLGNTYIDTKNLIKNINEDYRQKLDKVLNDIREVSNPASDLNNDMELALQFLGELISNSLDIQNTAEFENIKKEIQNLVKDKYEDAKSNFENSFRELKDSNFKENAEDILREKCIVMLELFKKFLRVKNLYPTIYDQAKEQDDSEDIIETWKSNLLSYYSELFQRKDILRHNQQEREIERTILICKYLSPFDRYLNTENAKNENIKV</sequence>
<reference evidence="1 2" key="1">
    <citation type="journal article" date="2018" name="Sci. Rep.">
        <title>Genomic signatures of local adaptation to the degree of environmental predictability in rotifers.</title>
        <authorList>
            <person name="Franch-Gras L."/>
            <person name="Hahn C."/>
            <person name="Garcia-Roger E.M."/>
            <person name="Carmona M.J."/>
            <person name="Serra M."/>
            <person name="Gomez A."/>
        </authorList>
    </citation>
    <scope>NUCLEOTIDE SEQUENCE [LARGE SCALE GENOMIC DNA]</scope>
    <source>
        <strain evidence="1">HYR1</strain>
    </source>
</reference>
<dbReference type="EMBL" id="REGN01004924">
    <property type="protein sequence ID" value="RNA15557.1"/>
    <property type="molecule type" value="Genomic_DNA"/>
</dbReference>
<keyword evidence="2" id="KW-1185">Reference proteome</keyword>
<dbReference type="Proteomes" id="UP000276133">
    <property type="component" value="Unassembled WGS sequence"/>
</dbReference>
<keyword evidence="1" id="KW-0347">Helicase</keyword>
<keyword evidence="1" id="KW-0378">Hydrolase</keyword>
<accession>A0A3M7QW06</accession>
<protein>
    <submittedName>
        <fullName evidence="1">Helicase carboxy-terminal domain</fullName>
    </submittedName>
</protein>
<organism evidence="1 2">
    <name type="scientific">Brachionus plicatilis</name>
    <name type="common">Marine rotifer</name>
    <name type="synonym">Brachionus muelleri</name>
    <dbReference type="NCBI Taxonomy" id="10195"/>
    <lineage>
        <taxon>Eukaryota</taxon>
        <taxon>Metazoa</taxon>
        <taxon>Spiralia</taxon>
        <taxon>Gnathifera</taxon>
        <taxon>Rotifera</taxon>
        <taxon>Eurotatoria</taxon>
        <taxon>Monogononta</taxon>
        <taxon>Pseudotrocha</taxon>
        <taxon>Ploima</taxon>
        <taxon>Brachionidae</taxon>
        <taxon>Brachionus</taxon>
    </lineage>
</organism>
<comment type="caution">
    <text evidence="1">The sequence shown here is derived from an EMBL/GenBank/DDBJ whole genome shotgun (WGS) entry which is preliminary data.</text>
</comment>
<proteinExistence type="predicted"/>
<dbReference type="SUPFAM" id="SSF52540">
    <property type="entry name" value="P-loop containing nucleoside triphosphate hydrolases"/>
    <property type="match status" value="2"/>
</dbReference>
<evidence type="ECO:0000313" key="1">
    <source>
        <dbReference type="EMBL" id="RNA15557.1"/>
    </source>
</evidence>
<dbReference type="GO" id="GO:0004386">
    <property type="term" value="F:helicase activity"/>
    <property type="evidence" value="ECO:0007669"/>
    <property type="project" value="UniProtKB-KW"/>
</dbReference>
<gene>
    <name evidence="1" type="ORF">BpHYR1_033474</name>
</gene>
<keyword evidence="1" id="KW-0067">ATP-binding</keyword>
<keyword evidence="1" id="KW-0547">Nucleotide-binding</keyword>
<dbReference type="Gene3D" id="3.40.50.300">
    <property type="entry name" value="P-loop containing nucleotide triphosphate hydrolases"/>
    <property type="match status" value="1"/>
</dbReference>
<evidence type="ECO:0000313" key="2">
    <source>
        <dbReference type="Proteomes" id="UP000276133"/>
    </source>
</evidence>
<dbReference type="AlphaFoldDB" id="A0A3M7QW06"/>